<protein>
    <submittedName>
        <fullName evidence="1">Uncharacterized protein</fullName>
    </submittedName>
</protein>
<sequence>MRTPRSDVYGRRCGAGSRFADRCDGAHGQRTEPQNQPGACFYSDRVFRAESDRLPMKAIGGRQLGDGAVSVVFLPETAREVAPPVEPADLLSSTLFVYSVFQFFI</sequence>
<gene>
    <name evidence="1" type="ORF">HPP92_020597</name>
</gene>
<name>A0A835Q0Z9_VANPL</name>
<dbReference type="Proteomes" id="UP000639772">
    <property type="component" value="Chromosome 11"/>
</dbReference>
<dbReference type="AlphaFoldDB" id="A0A835Q0Z9"/>
<reference evidence="1 2" key="1">
    <citation type="journal article" date="2020" name="Nat. Food">
        <title>A phased Vanilla planifolia genome enables genetic improvement of flavour and production.</title>
        <authorList>
            <person name="Hasing T."/>
            <person name="Tang H."/>
            <person name="Brym M."/>
            <person name="Khazi F."/>
            <person name="Huang T."/>
            <person name="Chambers A.H."/>
        </authorList>
    </citation>
    <scope>NUCLEOTIDE SEQUENCE [LARGE SCALE GENOMIC DNA]</scope>
    <source>
        <tissue evidence="1">Leaf</tissue>
    </source>
</reference>
<evidence type="ECO:0000313" key="1">
    <source>
        <dbReference type="EMBL" id="KAG0462121.1"/>
    </source>
</evidence>
<organism evidence="1 2">
    <name type="scientific">Vanilla planifolia</name>
    <name type="common">Vanilla</name>
    <dbReference type="NCBI Taxonomy" id="51239"/>
    <lineage>
        <taxon>Eukaryota</taxon>
        <taxon>Viridiplantae</taxon>
        <taxon>Streptophyta</taxon>
        <taxon>Embryophyta</taxon>
        <taxon>Tracheophyta</taxon>
        <taxon>Spermatophyta</taxon>
        <taxon>Magnoliopsida</taxon>
        <taxon>Liliopsida</taxon>
        <taxon>Asparagales</taxon>
        <taxon>Orchidaceae</taxon>
        <taxon>Vanilloideae</taxon>
        <taxon>Vanilleae</taxon>
        <taxon>Vanilla</taxon>
    </lineage>
</organism>
<dbReference type="EMBL" id="JADCNM010000011">
    <property type="protein sequence ID" value="KAG0462121.1"/>
    <property type="molecule type" value="Genomic_DNA"/>
</dbReference>
<comment type="caution">
    <text evidence="1">The sequence shown here is derived from an EMBL/GenBank/DDBJ whole genome shotgun (WGS) entry which is preliminary data.</text>
</comment>
<evidence type="ECO:0000313" key="2">
    <source>
        <dbReference type="Proteomes" id="UP000639772"/>
    </source>
</evidence>
<proteinExistence type="predicted"/>
<accession>A0A835Q0Z9</accession>